<name>A0A8S2A8P6_ARAAE</name>
<feature type="region of interest" description="Disordered" evidence="5">
    <location>
        <begin position="642"/>
        <end position="686"/>
    </location>
</feature>
<organism evidence="9 10">
    <name type="scientific">Arabidopsis arenosa</name>
    <name type="common">Sand rock-cress</name>
    <name type="synonym">Cardaminopsis arenosa</name>
    <dbReference type="NCBI Taxonomy" id="38785"/>
    <lineage>
        <taxon>Eukaryota</taxon>
        <taxon>Viridiplantae</taxon>
        <taxon>Streptophyta</taxon>
        <taxon>Embryophyta</taxon>
        <taxon>Tracheophyta</taxon>
        <taxon>Spermatophyta</taxon>
        <taxon>Magnoliopsida</taxon>
        <taxon>eudicotyledons</taxon>
        <taxon>Gunneridae</taxon>
        <taxon>Pentapetalae</taxon>
        <taxon>rosids</taxon>
        <taxon>malvids</taxon>
        <taxon>Brassicales</taxon>
        <taxon>Brassicaceae</taxon>
        <taxon>Camelineae</taxon>
        <taxon>Arabidopsis</taxon>
    </lineage>
</organism>
<feature type="domain" description="Glycosyltransferase 61 catalytic" evidence="8">
    <location>
        <begin position="311"/>
        <end position="393"/>
    </location>
</feature>
<feature type="compositionally biased region" description="Basic and acidic residues" evidence="5">
    <location>
        <begin position="642"/>
        <end position="656"/>
    </location>
</feature>
<dbReference type="GO" id="GO:0005634">
    <property type="term" value="C:nucleus"/>
    <property type="evidence" value="ECO:0007669"/>
    <property type="project" value="InterPro"/>
</dbReference>
<keyword evidence="4" id="KW-0325">Glycoprotein</keyword>
<dbReference type="GO" id="GO:0016763">
    <property type="term" value="F:pentosyltransferase activity"/>
    <property type="evidence" value="ECO:0007669"/>
    <property type="project" value="UniProtKB-ARBA"/>
</dbReference>
<dbReference type="PANTHER" id="PTHR20961">
    <property type="entry name" value="GLYCOSYLTRANSFERASE"/>
    <property type="match status" value="1"/>
</dbReference>
<feature type="transmembrane region" description="Helical" evidence="6">
    <location>
        <begin position="42"/>
        <end position="61"/>
    </location>
</feature>
<comment type="subcellular location">
    <subcellularLocation>
        <location evidence="1">Golgi apparatus membrane</location>
        <topology evidence="1">Single-pass type II membrane protein</topology>
    </subcellularLocation>
</comment>
<dbReference type="InterPro" id="IPR006460">
    <property type="entry name" value="MIZ1-like_pln"/>
</dbReference>
<keyword evidence="6" id="KW-0472">Membrane</keyword>
<evidence type="ECO:0000256" key="5">
    <source>
        <dbReference type="SAM" id="MobiDB-lite"/>
    </source>
</evidence>
<evidence type="ECO:0000313" key="9">
    <source>
        <dbReference type="EMBL" id="CAE6043489.1"/>
    </source>
</evidence>
<proteinExistence type="predicted"/>
<keyword evidence="3" id="KW-0808">Transferase</keyword>
<evidence type="ECO:0000256" key="4">
    <source>
        <dbReference type="ARBA" id="ARBA00023180"/>
    </source>
</evidence>
<keyword evidence="10" id="KW-1185">Reference proteome</keyword>
<sequence>MVQYQRLIVHHGRKEDKFRVSSAEESGGGGCYSKRAKQKFRCLLFLSILSCCFVMSPYYLFGFSTLSLLDSFRREIEGLSSYEPFLTPLCSEISNGTICCDRTGLRSDICVMKGDIRTNSASSSVFLFTSSTKNNTKPEKIKPYTRKWETSVMDTVQELNLITKDSNNSSDRACDVNHDVPAVFFSTGGYTGNVYHEFNDGIIPLFITSQHYNKKVVFVIVEYHDWWEMKYGDIVSQLSDYPLVDFSGDARTHCFKEATVGLRIHDELTVNSSLVTGNRTIVDFRNVLDRGYSHRIQSLIQEETEANVTALDFKKKPKLVILSRNGSSRAILNENLLVELAEETGFNVEVLRPQKTTEMARIYRSLNTSDVMIGVHGAAMTHFLFLKPKTVFIQIIPLGTDWAAETYYGEPAKKLGLKYIGYKIAPKESSLYEEYGKDDPIIRDPDSLNDKGWEYTKKIYLQGQNVKLDLKRFRETLTRSMNASGNGGSKKPNGFKDFIESLTAVKSDLKNMSTEELLELKKLLENVVIKAKEELEKPMKMKLKLKRRRRDLTKEVRVICDFCGLSSSRRYELRPHKQEHEALSMESELKRLRLLTRRLTGKDLDGLSFAELQLLRDHLNDVLVIVTNQKNKIKLEKAERLRQQKKEAGDENEGPRTRVLVPRRSSNRGSGERQQKQDDGSPPLSRTQIEFEKRKAESMHSEFERLWLLKERMNGRKLTGITGLEKTLGYTNQLYRNLKRDEGDEDASGVRSYGSIQSKFDEEDESGVQLLRVLQQQLREKVERLRFLIKRMTGRDDDANFTELQALESHLKDVKRIVLDQKNKIKLEEDERLRKQNKEAENESDGTRRGVLVSTNSSGKRLEKQDDGAMLLERKSNFERRNFESFQSEFERLWLFNERMNGRELEGLSSSQLVSLYCQISRALLDLDDQMMRPRREQIAAREREEMSIMGRGKIKMKLKGRRRDLTKKKKKVRELCDYCGFSSSTIRYDEQRPHERDHEAVSMENELKRLRLLTRRMTCKDLDGMTFPELLLLESHLKTALLIVKDRRKKIELLKDDEWMLLRRKGDDRVGIEVTVPCKFSTSSTGERQDDEAPAPPRLSKLQREFERRNAETMMIEYERLWLLKERMNGRQLDGMNHGELGLLEVKIVIGLQDLLEHMYAPTREQIAKKRRSLLREVPGTEQERCSLDDEHHVPSPNVSIKLKDPKTKTRGVSCSFCEFSSSRYGCSSEDKLLEQDNEAMLRKEVERLRLLIKRMTGKDDGVSFTELLALESHLKNVLPIVLEQKKKIKLEEDERLQKQKKEADHEADGTRRGVLVPCKFSASSLGERQENPNGGAPLLQTKREFERRSPESLQLEMKRGFERRSSESLQSEFDRLWLFNERMNGRELEGMTFFDLSILHIQILRALTACINQKLDPIQEQKAWLRGELVCHTNKESVSGLAEPERCSLDNDKDADTSLQCRLLLVSRKLRRFHNCYQRKSMPETSGSIILRHIYHKKMVPYQELSLQRSFSYNSRKINPVASPARSSHVRSPSSSALIPSIPEHELFLVPCRRCSYVPLSSSSSSSNNIGKLHLKFSLLLRSFINIINIPACKILSLPSPPSSSSGVSNQLISLVTGGSSSLGRRVTGTLYGHKRGHVTFSVQYNQRSDPVLLLDLAMSTATLVKEMSSGLVRIALECEKRHRSGTKLFQEPKWTMYCNGRKCGYAVSRGGACTDTDWRVLNTVSRVTVGAGVIPTPKTIDDVSGVGSGTELGELLYMRGKFERVVGSRDSEAFYMMNPDKNGGPELSIFLLRI</sequence>
<feature type="region of interest" description="Disordered" evidence="5">
    <location>
        <begin position="833"/>
        <end position="864"/>
    </location>
</feature>
<dbReference type="InterPro" id="IPR002487">
    <property type="entry name" value="TF_Kbox"/>
</dbReference>
<keyword evidence="6" id="KW-1133">Transmembrane helix</keyword>
<gene>
    <name evidence="9" type="ORF">AARE701A_LOCUS11138</name>
</gene>
<dbReference type="InterPro" id="IPR007657">
    <property type="entry name" value="Glycosyltransferase_61"/>
</dbReference>
<feature type="compositionally biased region" description="Basic and acidic residues" evidence="5">
    <location>
        <begin position="670"/>
        <end position="679"/>
    </location>
</feature>
<evidence type="ECO:0000313" key="10">
    <source>
        <dbReference type="Proteomes" id="UP000682877"/>
    </source>
</evidence>
<dbReference type="GO" id="GO:0010274">
    <property type="term" value="P:hydrotropism"/>
    <property type="evidence" value="ECO:0007669"/>
    <property type="project" value="InterPro"/>
</dbReference>
<dbReference type="Pfam" id="PF01486">
    <property type="entry name" value="K-box"/>
    <property type="match status" value="1"/>
</dbReference>
<accession>A0A8S2A8P6</accession>
<keyword evidence="6" id="KW-0812">Transmembrane</keyword>
<evidence type="ECO:0000259" key="7">
    <source>
        <dbReference type="Pfam" id="PF01486"/>
    </source>
</evidence>
<dbReference type="Proteomes" id="UP000682877">
    <property type="component" value="Chromosome 4"/>
</dbReference>
<evidence type="ECO:0000256" key="2">
    <source>
        <dbReference type="ARBA" id="ARBA00022676"/>
    </source>
</evidence>
<evidence type="ECO:0000256" key="6">
    <source>
        <dbReference type="SAM" id="Phobius"/>
    </source>
</evidence>
<dbReference type="GO" id="GO:0000139">
    <property type="term" value="C:Golgi membrane"/>
    <property type="evidence" value="ECO:0007669"/>
    <property type="project" value="UniProtKB-SubCell"/>
</dbReference>
<dbReference type="GO" id="GO:0003700">
    <property type="term" value="F:DNA-binding transcription factor activity"/>
    <property type="evidence" value="ECO:0007669"/>
    <property type="project" value="InterPro"/>
</dbReference>
<evidence type="ECO:0000259" key="8">
    <source>
        <dbReference type="Pfam" id="PF04577"/>
    </source>
</evidence>
<keyword evidence="2" id="KW-0328">Glycosyltransferase</keyword>
<dbReference type="NCBIfam" id="TIGR01570">
    <property type="entry name" value="A_thal_3588"/>
    <property type="match status" value="1"/>
</dbReference>
<evidence type="ECO:0000256" key="1">
    <source>
        <dbReference type="ARBA" id="ARBA00004323"/>
    </source>
</evidence>
<reference evidence="9" key="1">
    <citation type="submission" date="2021-01" db="EMBL/GenBank/DDBJ databases">
        <authorList>
            <person name="Bezrukov I."/>
        </authorList>
    </citation>
    <scope>NUCLEOTIDE SEQUENCE</scope>
</reference>
<protein>
    <submittedName>
        <fullName evidence="9">Uncharacterized protein</fullName>
    </submittedName>
</protein>
<dbReference type="Pfam" id="PF04577">
    <property type="entry name" value="Glyco_transf_61"/>
    <property type="match status" value="1"/>
</dbReference>
<dbReference type="InterPro" id="IPR049625">
    <property type="entry name" value="Glyco_transf_61_cat"/>
</dbReference>
<feature type="domain" description="K-box" evidence="7">
    <location>
        <begin position="578"/>
        <end position="653"/>
    </location>
</feature>
<dbReference type="Pfam" id="PF04759">
    <property type="entry name" value="DUF617"/>
    <property type="match status" value="1"/>
</dbReference>
<dbReference type="EMBL" id="LR999454">
    <property type="protein sequence ID" value="CAE6043489.1"/>
    <property type="molecule type" value="Genomic_DNA"/>
</dbReference>
<evidence type="ECO:0000256" key="3">
    <source>
        <dbReference type="ARBA" id="ARBA00022679"/>
    </source>
</evidence>
<feature type="compositionally biased region" description="Basic and acidic residues" evidence="5">
    <location>
        <begin position="833"/>
        <end position="848"/>
    </location>
</feature>
<dbReference type="PANTHER" id="PTHR20961:SF141">
    <property type="entry name" value="GLYCOSYLTRANSFERASE"/>
    <property type="match status" value="1"/>
</dbReference>